<proteinExistence type="predicted"/>
<dbReference type="EMBL" id="JAAKFY010000025">
    <property type="protein sequence ID" value="KAF3834824.1"/>
    <property type="molecule type" value="Genomic_DNA"/>
</dbReference>
<comment type="caution">
    <text evidence="2">The sequence shown here is derived from an EMBL/GenBank/DDBJ whole genome shotgun (WGS) entry which is preliminary data.</text>
</comment>
<dbReference type="AlphaFoldDB" id="A0A7J5XCU4"/>
<feature type="compositionally biased region" description="Polar residues" evidence="1">
    <location>
        <begin position="1"/>
        <end position="10"/>
    </location>
</feature>
<gene>
    <name evidence="2" type="ORF">F7725_027382</name>
</gene>
<evidence type="ECO:0000313" key="3">
    <source>
        <dbReference type="Proteomes" id="UP000518266"/>
    </source>
</evidence>
<organism evidence="2 3">
    <name type="scientific">Dissostichus mawsoni</name>
    <name type="common">Antarctic cod</name>
    <dbReference type="NCBI Taxonomy" id="36200"/>
    <lineage>
        <taxon>Eukaryota</taxon>
        <taxon>Metazoa</taxon>
        <taxon>Chordata</taxon>
        <taxon>Craniata</taxon>
        <taxon>Vertebrata</taxon>
        <taxon>Euteleostomi</taxon>
        <taxon>Actinopterygii</taxon>
        <taxon>Neopterygii</taxon>
        <taxon>Teleostei</taxon>
        <taxon>Neoteleostei</taxon>
        <taxon>Acanthomorphata</taxon>
        <taxon>Eupercaria</taxon>
        <taxon>Perciformes</taxon>
        <taxon>Notothenioidei</taxon>
        <taxon>Nototheniidae</taxon>
        <taxon>Dissostichus</taxon>
    </lineage>
</organism>
<dbReference type="OrthoDB" id="10547397at2759"/>
<feature type="region of interest" description="Disordered" evidence="1">
    <location>
        <begin position="1"/>
        <end position="28"/>
    </location>
</feature>
<protein>
    <submittedName>
        <fullName evidence="2">Uncharacterized protein</fullName>
    </submittedName>
</protein>
<keyword evidence="3" id="KW-1185">Reference proteome</keyword>
<feature type="compositionally biased region" description="Polar residues" evidence="1">
    <location>
        <begin position="75"/>
        <end position="90"/>
    </location>
</feature>
<evidence type="ECO:0000256" key="1">
    <source>
        <dbReference type="SAM" id="MobiDB-lite"/>
    </source>
</evidence>
<dbReference type="Proteomes" id="UP000518266">
    <property type="component" value="Unassembled WGS sequence"/>
</dbReference>
<reference evidence="2 3" key="1">
    <citation type="submission" date="2020-03" db="EMBL/GenBank/DDBJ databases">
        <title>Dissostichus mawsoni Genome sequencing and assembly.</title>
        <authorList>
            <person name="Park H."/>
        </authorList>
    </citation>
    <scope>NUCLEOTIDE SEQUENCE [LARGE SCALE GENOMIC DNA]</scope>
    <source>
        <strain evidence="2">DM0001</strain>
        <tissue evidence="2">Muscle</tissue>
    </source>
</reference>
<feature type="region of interest" description="Disordered" evidence="1">
    <location>
        <begin position="62"/>
        <end position="90"/>
    </location>
</feature>
<evidence type="ECO:0000313" key="2">
    <source>
        <dbReference type="EMBL" id="KAF3834824.1"/>
    </source>
</evidence>
<name>A0A7J5XCU4_DISMA</name>
<accession>A0A7J5XCU4</accession>
<sequence length="90" mass="9330">MIIQPAQCSPSPKHCLQGAQEGGRAAPDGVVQEAAHPSEDDLEHGETAAQTLFGQQVALTSDGDLLKEKRDGGNPSETNGRLGFSTSSVT</sequence>